<accession>A0AAW1LFS1</accession>
<gene>
    <name evidence="1" type="ORF">RND81_04G009900</name>
</gene>
<evidence type="ECO:0000313" key="1">
    <source>
        <dbReference type="EMBL" id="KAK9732610.1"/>
    </source>
</evidence>
<evidence type="ECO:0000313" key="2">
    <source>
        <dbReference type="Proteomes" id="UP001443914"/>
    </source>
</evidence>
<dbReference type="PANTHER" id="PTHR14614">
    <property type="entry name" value="HEPATOCELLULAR CARCINOMA-ASSOCIATED ANTIGEN"/>
    <property type="match status" value="1"/>
</dbReference>
<dbReference type="InterPro" id="IPR019410">
    <property type="entry name" value="Methyltransf_16"/>
</dbReference>
<dbReference type="AlphaFoldDB" id="A0AAW1LFS1"/>
<reference evidence="1" key="1">
    <citation type="submission" date="2024-03" db="EMBL/GenBank/DDBJ databases">
        <title>WGS assembly of Saponaria officinalis var. Norfolk2.</title>
        <authorList>
            <person name="Jenkins J."/>
            <person name="Shu S."/>
            <person name="Grimwood J."/>
            <person name="Barry K."/>
            <person name="Goodstein D."/>
            <person name="Schmutz J."/>
            <person name="Leebens-Mack J."/>
            <person name="Osbourn A."/>
        </authorList>
    </citation>
    <scope>NUCLEOTIDE SEQUENCE [LARGE SCALE GENOMIC DNA]</scope>
    <source>
        <strain evidence="1">JIC</strain>
    </source>
</reference>
<dbReference type="SUPFAM" id="SSF53335">
    <property type="entry name" value="S-adenosyl-L-methionine-dependent methyltransferases"/>
    <property type="match status" value="1"/>
</dbReference>
<dbReference type="Gene3D" id="3.40.50.150">
    <property type="entry name" value="Vaccinia Virus protein VP39"/>
    <property type="match status" value="1"/>
</dbReference>
<comment type="caution">
    <text evidence="1">The sequence shown here is derived from an EMBL/GenBank/DDBJ whole genome shotgun (WGS) entry which is preliminary data.</text>
</comment>
<proteinExistence type="predicted"/>
<organism evidence="1 2">
    <name type="scientific">Saponaria officinalis</name>
    <name type="common">Common soapwort</name>
    <name type="synonym">Lychnis saponaria</name>
    <dbReference type="NCBI Taxonomy" id="3572"/>
    <lineage>
        <taxon>Eukaryota</taxon>
        <taxon>Viridiplantae</taxon>
        <taxon>Streptophyta</taxon>
        <taxon>Embryophyta</taxon>
        <taxon>Tracheophyta</taxon>
        <taxon>Spermatophyta</taxon>
        <taxon>Magnoliopsida</taxon>
        <taxon>eudicotyledons</taxon>
        <taxon>Gunneridae</taxon>
        <taxon>Pentapetalae</taxon>
        <taxon>Caryophyllales</taxon>
        <taxon>Caryophyllaceae</taxon>
        <taxon>Caryophylleae</taxon>
        <taxon>Saponaria</taxon>
    </lineage>
</organism>
<dbReference type="EMBL" id="JBDFQZ010000004">
    <property type="protein sequence ID" value="KAK9732610.1"/>
    <property type="molecule type" value="Genomic_DNA"/>
</dbReference>
<name>A0AAW1LFS1_SAPOF</name>
<dbReference type="Pfam" id="PF10294">
    <property type="entry name" value="Methyltransf_16"/>
    <property type="match status" value="1"/>
</dbReference>
<keyword evidence="2" id="KW-1185">Reference proteome</keyword>
<dbReference type="InterPro" id="IPR029063">
    <property type="entry name" value="SAM-dependent_MTases_sf"/>
</dbReference>
<protein>
    <recommendedName>
        <fullName evidence="3">FAM86 N-terminal domain-containing protein</fullName>
    </recommendedName>
</protein>
<dbReference type="PANTHER" id="PTHR14614:SF130">
    <property type="entry name" value="PROTEIN-LYSINE N-METHYLTRANSFERASE EEF2KMT"/>
    <property type="match status" value="1"/>
</dbReference>
<evidence type="ECO:0008006" key="3">
    <source>
        <dbReference type="Google" id="ProtNLM"/>
    </source>
</evidence>
<sequence length="388" mass="43540">MEICMENMDITRQYLVSAFLSMEHPQHLISLAMKCGGGSITPDVQHFIWAHCINRTDVYHHEPYLKSVMKKLIREIESTDGNVLDEFYERYASYVVSVKEDGAGKGDSWVVKCISFLFNDGPKQVSIPLRCSLNMLQGDTGCALWPSSLFLSEFILSHPELFTSKSCFEVGSGVGLVGVCLQHAKPSQVILTDGDASTLANQKINLKMNKIGNIDGEVDCRSNAVRCIHLPWESATESELQQFMPDIVLGADVIYDPSCIPHLVRVLTILLRHKRPVDSKSCPNPKGLVRCTEKIDNENDDSVKSDNAIVQAATTKFLAEETTSRPVALIASVIRNIDTFNCFLDTSRRANLVIRDLTDSIKFSNMIPYMESYKRSDVRLFMLSYLRK</sequence>
<dbReference type="Proteomes" id="UP001443914">
    <property type="component" value="Unassembled WGS sequence"/>
</dbReference>